<evidence type="ECO:0000256" key="9">
    <source>
        <dbReference type="SAM" id="MobiDB-lite"/>
    </source>
</evidence>
<gene>
    <name evidence="10" type="ORF">CCR94_13545</name>
</gene>
<accession>A0A2S6N669</accession>
<keyword evidence="5" id="KW-0653">Protein transport</keyword>
<evidence type="ECO:0000256" key="3">
    <source>
        <dbReference type="ARBA" id="ARBA00022475"/>
    </source>
</evidence>
<evidence type="ECO:0000256" key="5">
    <source>
        <dbReference type="ARBA" id="ARBA00022927"/>
    </source>
</evidence>
<keyword evidence="7" id="KW-0811">Translocation</keyword>
<feature type="compositionally biased region" description="Basic and acidic residues" evidence="9">
    <location>
        <begin position="107"/>
        <end position="121"/>
    </location>
</feature>
<keyword evidence="11" id="KW-1185">Reference proteome</keyword>
<feature type="compositionally biased region" description="Pro residues" evidence="9">
    <location>
        <begin position="122"/>
        <end position="131"/>
    </location>
</feature>
<dbReference type="Proteomes" id="UP000239089">
    <property type="component" value="Unassembled WGS sequence"/>
</dbReference>
<evidence type="ECO:0000256" key="7">
    <source>
        <dbReference type="ARBA" id="ARBA00023010"/>
    </source>
</evidence>
<dbReference type="NCBIfam" id="TIGR01410">
    <property type="entry name" value="tatB"/>
    <property type="match status" value="1"/>
</dbReference>
<feature type="region of interest" description="Disordered" evidence="9">
    <location>
        <begin position="73"/>
        <end position="131"/>
    </location>
</feature>
<dbReference type="Gene3D" id="1.20.5.3310">
    <property type="match status" value="1"/>
</dbReference>
<comment type="subcellular location">
    <subcellularLocation>
        <location evidence="1">Membrane</location>
        <topology evidence="1">Single-pass membrane protein</topology>
    </subcellularLocation>
</comment>
<keyword evidence="8" id="KW-0472">Membrane</keyword>
<dbReference type="InterPro" id="IPR003369">
    <property type="entry name" value="TatA/B/E"/>
</dbReference>
<keyword evidence="2" id="KW-0813">Transport</keyword>
<dbReference type="AlphaFoldDB" id="A0A2S6N669"/>
<dbReference type="GO" id="GO:0043953">
    <property type="term" value="P:protein transport by the Tat complex"/>
    <property type="evidence" value="ECO:0007669"/>
    <property type="project" value="InterPro"/>
</dbReference>
<evidence type="ECO:0000256" key="2">
    <source>
        <dbReference type="ARBA" id="ARBA00022448"/>
    </source>
</evidence>
<sequence length="131" mass="14605">MFDFDVGKLLLIGVVALIFIPPKDLPGALRQLGRLLGQARRMATDFRAQFDEALRETDMRDLKDEFADLKQKTSIEGTMNRIADMIDPEKTPPAPPQETPPPQPPKIETEAPENHLIEKADLPPPPPEAKS</sequence>
<evidence type="ECO:0000313" key="10">
    <source>
        <dbReference type="EMBL" id="PPQ30116.1"/>
    </source>
</evidence>
<comment type="caution">
    <text evidence="10">The sequence shown here is derived from an EMBL/GenBank/DDBJ whole genome shotgun (WGS) entry which is preliminary data.</text>
</comment>
<dbReference type="RefSeq" id="WP_104508394.1">
    <property type="nucleotide sequence ID" value="NZ_JACIGC010000001.1"/>
</dbReference>
<evidence type="ECO:0000313" key="11">
    <source>
        <dbReference type="Proteomes" id="UP000239089"/>
    </source>
</evidence>
<evidence type="ECO:0000256" key="1">
    <source>
        <dbReference type="ARBA" id="ARBA00004167"/>
    </source>
</evidence>
<keyword evidence="3" id="KW-1003">Cell membrane</keyword>
<dbReference type="EMBL" id="NHSJ01000083">
    <property type="protein sequence ID" value="PPQ30116.1"/>
    <property type="molecule type" value="Genomic_DNA"/>
</dbReference>
<evidence type="ECO:0000256" key="8">
    <source>
        <dbReference type="ARBA" id="ARBA00023136"/>
    </source>
</evidence>
<reference evidence="10 11" key="1">
    <citation type="journal article" date="2018" name="Arch. Microbiol.">
        <title>New insights into the metabolic potential of the phototrophic purple bacterium Rhodopila globiformis DSM 161(T) from its draft genome sequence and evidence for a vanadium-dependent nitrogenase.</title>
        <authorList>
            <person name="Imhoff J.F."/>
            <person name="Rahn T."/>
            <person name="Kunzel S."/>
            <person name="Neulinger S.C."/>
        </authorList>
    </citation>
    <scope>NUCLEOTIDE SEQUENCE [LARGE SCALE GENOMIC DNA]</scope>
    <source>
        <strain evidence="10 11">DSM 16996</strain>
    </source>
</reference>
<dbReference type="Pfam" id="PF02416">
    <property type="entry name" value="TatA_B_E"/>
    <property type="match status" value="1"/>
</dbReference>
<name>A0A2S6N669_9HYPH</name>
<organism evidence="10 11">
    <name type="scientific">Rhodoblastus sphagnicola</name>
    <dbReference type="NCBI Taxonomy" id="333368"/>
    <lineage>
        <taxon>Bacteria</taxon>
        <taxon>Pseudomonadati</taxon>
        <taxon>Pseudomonadota</taxon>
        <taxon>Alphaproteobacteria</taxon>
        <taxon>Hyphomicrobiales</taxon>
        <taxon>Rhodoblastaceae</taxon>
        <taxon>Rhodoblastus</taxon>
    </lineage>
</organism>
<feature type="compositionally biased region" description="Pro residues" evidence="9">
    <location>
        <begin position="91"/>
        <end position="105"/>
    </location>
</feature>
<keyword evidence="4" id="KW-0812">Transmembrane</keyword>
<keyword evidence="6" id="KW-1133">Transmembrane helix</keyword>
<dbReference type="InterPro" id="IPR018448">
    <property type="entry name" value="TatB"/>
</dbReference>
<dbReference type="OrthoDB" id="7206969at2"/>
<evidence type="ECO:0000256" key="4">
    <source>
        <dbReference type="ARBA" id="ARBA00022692"/>
    </source>
</evidence>
<protein>
    <submittedName>
        <fullName evidence="10">Twin-arginine translocase subunit TatB</fullName>
    </submittedName>
</protein>
<dbReference type="PRINTS" id="PR01506">
    <property type="entry name" value="TATBPROTEIN"/>
</dbReference>
<evidence type="ECO:0000256" key="6">
    <source>
        <dbReference type="ARBA" id="ARBA00022989"/>
    </source>
</evidence>
<proteinExistence type="predicted"/>
<dbReference type="GO" id="GO:0008320">
    <property type="term" value="F:protein transmembrane transporter activity"/>
    <property type="evidence" value="ECO:0007669"/>
    <property type="project" value="InterPro"/>
</dbReference>
<dbReference type="GO" id="GO:0016020">
    <property type="term" value="C:membrane"/>
    <property type="evidence" value="ECO:0007669"/>
    <property type="project" value="InterPro"/>
</dbReference>